<dbReference type="SMART" id="SM00450">
    <property type="entry name" value="RHOD"/>
    <property type="match status" value="1"/>
</dbReference>
<evidence type="ECO:0000259" key="1">
    <source>
        <dbReference type="PROSITE" id="PS50206"/>
    </source>
</evidence>
<organism evidence="2 3">
    <name type="scientific">Luteimonas viscosa</name>
    <dbReference type="NCBI Taxonomy" id="1132694"/>
    <lineage>
        <taxon>Bacteria</taxon>
        <taxon>Pseudomonadati</taxon>
        <taxon>Pseudomonadota</taxon>
        <taxon>Gammaproteobacteria</taxon>
        <taxon>Lysobacterales</taxon>
        <taxon>Lysobacteraceae</taxon>
        <taxon>Luteimonas</taxon>
    </lineage>
</organism>
<dbReference type="CDD" id="cd00158">
    <property type="entry name" value="RHOD"/>
    <property type="match status" value="1"/>
</dbReference>
<dbReference type="PANTHER" id="PTHR44086">
    <property type="entry name" value="THIOSULFATE SULFURTRANSFERASE RDL2, MITOCHONDRIAL-RELATED"/>
    <property type="match status" value="1"/>
</dbReference>
<reference evidence="2 3" key="1">
    <citation type="submission" date="2019-08" db="EMBL/GenBank/DDBJ databases">
        <title>Luteimonas viscosus sp. nov., isolated from soil of a sunflower field.</title>
        <authorList>
            <person name="Jianli Z."/>
            <person name="Ying Z."/>
        </authorList>
    </citation>
    <scope>NUCLEOTIDE SEQUENCE [LARGE SCALE GENOMIC DNA]</scope>
    <source>
        <strain evidence="2 3">XBU10</strain>
    </source>
</reference>
<dbReference type="Proteomes" id="UP000324973">
    <property type="component" value="Unassembled WGS sequence"/>
</dbReference>
<proteinExistence type="predicted"/>
<dbReference type="InterPro" id="IPR036873">
    <property type="entry name" value="Rhodanese-like_dom_sf"/>
</dbReference>
<dbReference type="Gene3D" id="3.40.250.10">
    <property type="entry name" value="Rhodanese-like domain"/>
    <property type="match status" value="1"/>
</dbReference>
<dbReference type="PANTHER" id="PTHR44086:SF10">
    <property type="entry name" value="THIOSULFATE SULFURTRANSFERASE_RHODANESE-LIKE DOMAIN-CONTAINING PROTEIN 3"/>
    <property type="match status" value="1"/>
</dbReference>
<dbReference type="InterPro" id="IPR001763">
    <property type="entry name" value="Rhodanese-like_dom"/>
</dbReference>
<keyword evidence="3" id="KW-1185">Reference proteome</keyword>
<evidence type="ECO:0000313" key="3">
    <source>
        <dbReference type="Proteomes" id="UP000324973"/>
    </source>
</evidence>
<dbReference type="PROSITE" id="PS50206">
    <property type="entry name" value="RHODANESE_3"/>
    <property type="match status" value="1"/>
</dbReference>
<dbReference type="RefSeq" id="WP_149102952.1">
    <property type="nucleotide sequence ID" value="NZ_VTFT01000001.1"/>
</dbReference>
<gene>
    <name evidence="2" type="ORF">FZO89_09095</name>
</gene>
<accession>A0A5D4XUD0</accession>
<dbReference type="InterPro" id="IPR001307">
    <property type="entry name" value="Thiosulphate_STrfase_CS"/>
</dbReference>
<dbReference type="PROSITE" id="PS00380">
    <property type="entry name" value="RHODANESE_1"/>
    <property type="match status" value="1"/>
</dbReference>
<keyword evidence="2" id="KW-0808">Transferase</keyword>
<dbReference type="GO" id="GO:0004792">
    <property type="term" value="F:thiosulfate-cyanide sulfurtransferase activity"/>
    <property type="evidence" value="ECO:0007669"/>
    <property type="project" value="InterPro"/>
</dbReference>
<protein>
    <submittedName>
        <fullName evidence="2">Sulfurtransferase</fullName>
    </submittedName>
</protein>
<feature type="domain" description="Rhodanese" evidence="1">
    <location>
        <begin position="28"/>
        <end position="128"/>
    </location>
</feature>
<evidence type="ECO:0000313" key="2">
    <source>
        <dbReference type="EMBL" id="TYT26400.1"/>
    </source>
</evidence>
<dbReference type="OrthoDB" id="9814704at2"/>
<comment type="caution">
    <text evidence="2">The sequence shown here is derived from an EMBL/GenBank/DDBJ whole genome shotgun (WGS) entry which is preliminary data.</text>
</comment>
<dbReference type="AlphaFoldDB" id="A0A5D4XUD0"/>
<dbReference type="SUPFAM" id="SSF52821">
    <property type="entry name" value="Rhodanese/Cell cycle control phosphatase"/>
    <property type="match status" value="1"/>
</dbReference>
<name>A0A5D4XUD0_9GAMM</name>
<sequence>MTLSVEQLVAQARSRIRELDPGELSASPARDAVLIDVREPDEYAQGHLPGAVNLPRGVLEFQIHAHPAMGCTASESLALPDRPLVLYCRTGGRSALAAESLQQLGFSDVHSLAGGFEAWRNAGLPTTNA</sequence>
<dbReference type="Pfam" id="PF00581">
    <property type="entry name" value="Rhodanese"/>
    <property type="match status" value="1"/>
</dbReference>
<dbReference type="EMBL" id="VTFT01000001">
    <property type="protein sequence ID" value="TYT26400.1"/>
    <property type="molecule type" value="Genomic_DNA"/>
</dbReference>